<dbReference type="RefSeq" id="WP_377775572.1">
    <property type="nucleotide sequence ID" value="NZ_JBHUHO010000049.1"/>
</dbReference>
<evidence type="ECO:0000313" key="2">
    <source>
        <dbReference type="Proteomes" id="UP001597362"/>
    </source>
</evidence>
<comment type="caution">
    <text evidence="1">The sequence shown here is derived from an EMBL/GenBank/DDBJ whole genome shotgun (WGS) entry which is preliminary data.</text>
</comment>
<proteinExistence type="predicted"/>
<accession>A0ABW4YQS3</accession>
<protein>
    <recommendedName>
        <fullName evidence="3">ABC transporter ATP-binding protein</fullName>
    </recommendedName>
</protein>
<gene>
    <name evidence="1" type="ORF">ACFSJH_20285</name>
</gene>
<dbReference type="Proteomes" id="UP001597362">
    <property type="component" value="Unassembled WGS sequence"/>
</dbReference>
<dbReference type="EMBL" id="JBHUHO010000049">
    <property type="protein sequence ID" value="MFD2118043.1"/>
    <property type="molecule type" value="Genomic_DNA"/>
</dbReference>
<name>A0ABW4YQS3_9BACL</name>
<evidence type="ECO:0000313" key="1">
    <source>
        <dbReference type="EMBL" id="MFD2118043.1"/>
    </source>
</evidence>
<evidence type="ECO:0008006" key="3">
    <source>
        <dbReference type="Google" id="ProtNLM"/>
    </source>
</evidence>
<keyword evidence="2" id="KW-1185">Reference proteome</keyword>
<organism evidence="1 2">
    <name type="scientific">Paenibacillus yanchengensis</name>
    <dbReference type="NCBI Taxonomy" id="2035833"/>
    <lineage>
        <taxon>Bacteria</taxon>
        <taxon>Bacillati</taxon>
        <taxon>Bacillota</taxon>
        <taxon>Bacilli</taxon>
        <taxon>Bacillales</taxon>
        <taxon>Paenibacillaceae</taxon>
        <taxon>Paenibacillus</taxon>
    </lineage>
</organism>
<sequence length="41" mass="4583">MKDAKTVLAVKNLTKIYEQDANKVVVLDHVNKSKGDLNGWV</sequence>
<reference evidence="2" key="1">
    <citation type="journal article" date="2019" name="Int. J. Syst. Evol. Microbiol.">
        <title>The Global Catalogue of Microorganisms (GCM) 10K type strain sequencing project: providing services to taxonomists for standard genome sequencing and annotation.</title>
        <authorList>
            <consortium name="The Broad Institute Genomics Platform"/>
            <consortium name="The Broad Institute Genome Sequencing Center for Infectious Disease"/>
            <person name="Wu L."/>
            <person name="Ma J."/>
        </authorList>
    </citation>
    <scope>NUCLEOTIDE SEQUENCE [LARGE SCALE GENOMIC DNA]</scope>
    <source>
        <strain evidence="2">GH52</strain>
    </source>
</reference>